<organism evidence="3">
    <name type="scientific">Xenopsylla cheopis</name>
    <name type="common">Oriental rat flea</name>
    <name type="synonym">Pulex cheopis</name>
    <dbReference type="NCBI Taxonomy" id="163159"/>
    <lineage>
        <taxon>Eukaryota</taxon>
        <taxon>Metazoa</taxon>
        <taxon>Ecdysozoa</taxon>
        <taxon>Arthropoda</taxon>
        <taxon>Hexapoda</taxon>
        <taxon>Insecta</taxon>
        <taxon>Pterygota</taxon>
        <taxon>Neoptera</taxon>
        <taxon>Endopterygota</taxon>
        <taxon>Siphonaptera</taxon>
        <taxon>Pulicidae</taxon>
        <taxon>Xenopsyllinae</taxon>
        <taxon>Xenopsylla</taxon>
    </lineage>
</organism>
<dbReference type="PANTHER" id="PTHR46591">
    <property type="entry name" value="ZINC FINGER FYVE DOMAIN-CONTAINING PROTEIN 26"/>
    <property type="match status" value="1"/>
</dbReference>
<name>A0A6M2DWM1_XENCH</name>
<reference evidence="3" key="1">
    <citation type="submission" date="2020-03" db="EMBL/GenBank/DDBJ databases">
        <title>Transcriptomic Profiling of the Digestive Tract of the Rat Flea, Xenopsylla cheopis, Following Blood Feeding and Infection with Yersinia pestis.</title>
        <authorList>
            <person name="Bland D.M."/>
            <person name="Martens C.A."/>
            <person name="Virtaneva K."/>
            <person name="Kanakabandi K."/>
            <person name="Long D."/>
            <person name="Rosenke R."/>
            <person name="Saturday G.A."/>
            <person name="Hoyt F.H."/>
            <person name="Bruno D.P."/>
            <person name="Ribeiro J.M.C."/>
            <person name="Hinnebusch J."/>
        </authorList>
    </citation>
    <scope>NUCLEOTIDE SEQUENCE</scope>
</reference>
<dbReference type="GO" id="GO:0000724">
    <property type="term" value="P:double-strand break repair via homologous recombination"/>
    <property type="evidence" value="ECO:0007669"/>
    <property type="project" value="InterPro"/>
</dbReference>
<dbReference type="Pfam" id="PF25569">
    <property type="entry name" value="TPR_ZFYVE26"/>
    <property type="match status" value="1"/>
</dbReference>
<evidence type="ECO:0000313" key="3">
    <source>
        <dbReference type="EMBL" id="NOV50766.1"/>
    </source>
</evidence>
<proteinExistence type="predicted"/>
<feature type="signal peptide" evidence="1">
    <location>
        <begin position="1"/>
        <end position="17"/>
    </location>
</feature>
<dbReference type="GO" id="GO:0000281">
    <property type="term" value="P:mitotic cytokinesis"/>
    <property type="evidence" value="ECO:0007669"/>
    <property type="project" value="InterPro"/>
</dbReference>
<accession>A0A6M2DWM1</accession>
<protein>
    <submittedName>
        <fullName evidence="3">Putative secreted protein</fullName>
    </submittedName>
</protein>
<dbReference type="GO" id="GO:0005813">
    <property type="term" value="C:centrosome"/>
    <property type="evidence" value="ECO:0007669"/>
    <property type="project" value="TreeGrafter"/>
</dbReference>
<dbReference type="InterPro" id="IPR028730">
    <property type="entry name" value="ZFYVE26"/>
</dbReference>
<dbReference type="PANTHER" id="PTHR46591:SF1">
    <property type="entry name" value="ZINC FINGER FYVE DOMAIN-CONTAINING PROTEIN 26"/>
    <property type="match status" value="1"/>
</dbReference>
<feature type="domain" description="ZFYVE26-like TPR repeats" evidence="2">
    <location>
        <begin position="176"/>
        <end position="303"/>
    </location>
</feature>
<dbReference type="GO" id="GO:0032266">
    <property type="term" value="F:phosphatidylinositol-3-phosphate binding"/>
    <property type="evidence" value="ECO:0007669"/>
    <property type="project" value="InterPro"/>
</dbReference>
<dbReference type="AlphaFoldDB" id="A0A6M2DWM1"/>
<dbReference type="EMBL" id="GIIL01007040">
    <property type="protein sequence ID" value="NOV50766.1"/>
    <property type="molecule type" value="Transcribed_RNA"/>
</dbReference>
<dbReference type="GO" id="GO:0032465">
    <property type="term" value="P:regulation of cytokinesis"/>
    <property type="evidence" value="ECO:0007669"/>
    <property type="project" value="TreeGrafter"/>
</dbReference>
<dbReference type="GO" id="GO:0005765">
    <property type="term" value="C:lysosomal membrane"/>
    <property type="evidence" value="ECO:0007669"/>
    <property type="project" value="TreeGrafter"/>
</dbReference>
<evidence type="ECO:0000256" key="1">
    <source>
        <dbReference type="SAM" id="SignalP"/>
    </source>
</evidence>
<feature type="chain" id="PRO_5026899680" evidence="1">
    <location>
        <begin position="18"/>
        <end position="304"/>
    </location>
</feature>
<dbReference type="GO" id="GO:0030496">
    <property type="term" value="C:midbody"/>
    <property type="evidence" value="ECO:0007669"/>
    <property type="project" value="TreeGrafter"/>
</dbReference>
<keyword evidence="1" id="KW-0732">Signal</keyword>
<sequence>MHTLFSLQLFMKDLVRASMTCIHFYTFNCTSYTNLHENVEHLNTAEKFLKQELEAAVTSTSSTFQVLKEASAAASGFIKKLSYRELDRHINTICKQREVAKFLAECEIHGRSTFVKLNKMFANDSNESKSSQLPTLFGSQLDRLQVATLIILCGQNVEEGFGLAFRIAQDYQLQGPQLYRECARYLARCGNGLNQVAQLCRCVHSSGLSQQKAAVLVDELAAAALYEASILHSSKSLDGADAVVRSVSDIGVMISCYINIRQLKSAYLLAVKHDRIVDVRRIQREAEKLGQTHVIALCTKRLNM</sequence>
<evidence type="ECO:0000259" key="2">
    <source>
        <dbReference type="Pfam" id="PF25569"/>
    </source>
</evidence>
<dbReference type="InterPro" id="IPR057946">
    <property type="entry name" value="TPR_ZFYVE26"/>
</dbReference>